<proteinExistence type="predicted"/>
<evidence type="ECO:0000259" key="1">
    <source>
        <dbReference type="Pfam" id="PF09648"/>
    </source>
</evidence>
<sequence>MDWGRAKNVLIYAFLLLNLVLGYQLWNDFREQQGVSLGFGSLSESTQRAMEEKNIQVLTSIPADTPSLPKISYRYVRQASSEPVQLEVPADSKLIFAPNDLASALKNEIPQIGTYSYDAFAAGGSGDGSFTLHPLFERQWPLFNASLELFYTDQKITAYRGAPVDIQGAGGETEVLPAQKALGTLIENYLPEGAVVKEIVLGFYGQTFDSQTQVAAPVWRFTIESDANPSYSVYYVQGASGDVISP</sequence>
<dbReference type="GO" id="GO:0016020">
    <property type="term" value="C:membrane"/>
    <property type="evidence" value="ECO:0007669"/>
    <property type="project" value="InterPro"/>
</dbReference>
<accession>A0A4Y6UU72</accession>
<dbReference type="OrthoDB" id="2388036at2"/>
<dbReference type="KEGG" id="saca:FFV09_10440"/>
<evidence type="ECO:0000313" key="2">
    <source>
        <dbReference type="EMBL" id="QDH21232.1"/>
    </source>
</evidence>
<dbReference type="EMBL" id="CP041217">
    <property type="protein sequence ID" value="QDH21232.1"/>
    <property type="molecule type" value="Genomic_DNA"/>
</dbReference>
<dbReference type="AlphaFoldDB" id="A0A4Y6UU72"/>
<name>A0A4Y6UU72_SACBS</name>
<dbReference type="Pfam" id="PF09648">
    <property type="entry name" value="YycI"/>
    <property type="match status" value="1"/>
</dbReference>
<evidence type="ECO:0000313" key="3">
    <source>
        <dbReference type="Proteomes" id="UP000316968"/>
    </source>
</evidence>
<dbReference type="Proteomes" id="UP000316968">
    <property type="component" value="Chromosome"/>
</dbReference>
<organism evidence="2 3">
    <name type="scientific">Saccharibacillus brassicae</name>
    <dbReference type="NCBI Taxonomy" id="2583377"/>
    <lineage>
        <taxon>Bacteria</taxon>
        <taxon>Bacillati</taxon>
        <taxon>Bacillota</taxon>
        <taxon>Bacilli</taxon>
        <taxon>Bacillales</taxon>
        <taxon>Paenibacillaceae</taxon>
        <taxon>Saccharibacillus</taxon>
    </lineage>
</organism>
<feature type="domain" description="Regulatory protein YycH-like" evidence="1">
    <location>
        <begin position="145"/>
        <end position="236"/>
    </location>
</feature>
<dbReference type="InterPro" id="IPR018604">
    <property type="entry name" value="YycI-like"/>
</dbReference>
<keyword evidence="3" id="KW-1185">Reference proteome</keyword>
<dbReference type="RefSeq" id="WP_141447779.1">
    <property type="nucleotide sequence ID" value="NZ_CP041217.1"/>
</dbReference>
<gene>
    <name evidence="2" type="ORF">FFV09_10440</name>
</gene>
<dbReference type="Gene3D" id="2.40.128.690">
    <property type="entry name" value="YycH protein, domain 3-like"/>
    <property type="match status" value="1"/>
</dbReference>
<reference evidence="2 3" key="1">
    <citation type="submission" date="2019-06" db="EMBL/GenBank/DDBJ databases">
        <title>Saccharibacillus brassicae sp. nov., an endophytic bacterium isolated from Chinese cabbage seeds (Brassica pekinensis).</title>
        <authorList>
            <person name="Jiang L."/>
            <person name="Lee J."/>
            <person name="Kim S.W."/>
        </authorList>
    </citation>
    <scope>NUCLEOTIDE SEQUENCE [LARGE SCALE GENOMIC DNA]</scope>
    <source>
        <strain evidence="3">KCTC 43072 / ATSA2</strain>
    </source>
</reference>
<protein>
    <recommendedName>
        <fullName evidence="1">Regulatory protein YycH-like domain-containing protein</fullName>
    </recommendedName>
</protein>